<evidence type="ECO:0000256" key="3">
    <source>
        <dbReference type="PROSITE-ProRule" id="PRU00339"/>
    </source>
</evidence>
<evidence type="ECO:0000313" key="4">
    <source>
        <dbReference type="EMBL" id="RKX65571.1"/>
    </source>
</evidence>
<organism evidence="4 5">
    <name type="scientific">candidate division TA06 bacterium</name>
    <dbReference type="NCBI Taxonomy" id="2250710"/>
    <lineage>
        <taxon>Bacteria</taxon>
        <taxon>Bacteria division TA06</taxon>
    </lineage>
</organism>
<comment type="caution">
    <text evidence="4">The sequence shown here is derived from an EMBL/GenBank/DDBJ whole genome shotgun (WGS) entry which is preliminary data.</text>
</comment>
<dbReference type="InterPro" id="IPR019734">
    <property type="entry name" value="TPR_rpt"/>
</dbReference>
<gene>
    <name evidence="4" type="ORF">DRP44_06035</name>
</gene>
<dbReference type="PANTHER" id="PTHR44943">
    <property type="entry name" value="CELLULOSE SYNTHASE OPERON PROTEIN C"/>
    <property type="match status" value="1"/>
</dbReference>
<sequence length="86" mass="10144">MMDDIKELIEEGKFYFLNQKYNEALQYLNKALEKDPANIEVLYTIGIIYESINNPDKALEYFKKVIKIDPQHEDAIIHIHSISENQ</sequence>
<protein>
    <recommendedName>
        <fullName evidence="6">Tetratricopeptide repeat protein</fullName>
    </recommendedName>
</protein>
<reference evidence="4 5" key="1">
    <citation type="submission" date="2018-06" db="EMBL/GenBank/DDBJ databases">
        <title>Extensive metabolic versatility and redundancy in microbially diverse, dynamic hydrothermal sediments.</title>
        <authorList>
            <person name="Dombrowski N."/>
            <person name="Teske A."/>
            <person name="Baker B.J."/>
        </authorList>
    </citation>
    <scope>NUCLEOTIDE SEQUENCE [LARGE SCALE GENOMIC DNA]</scope>
    <source>
        <strain evidence="4">B35_G9</strain>
    </source>
</reference>
<proteinExistence type="predicted"/>
<evidence type="ECO:0008006" key="6">
    <source>
        <dbReference type="Google" id="ProtNLM"/>
    </source>
</evidence>
<feature type="repeat" description="TPR" evidence="3">
    <location>
        <begin position="5"/>
        <end position="38"/>
    </location>
</feature>
<dbReference type="AlphaFoldDB" id="A0A660S6K3"/>
<keyword evidence="2 3" id="KW-0802">TPR repeat</keyword>
<evidence type="ECO:0000256" key="1">
    <source>
        <dbReference type="ARBA" id="ARBA00022737"/>
    </source>
</evidence>
<evidence type="ECO:0000313" key="5">
    <source>
        <dbReference type="Proteomes" id="UP000282321"/>
    </source>
</evidence>
<evidence type="ECO:0000256" key="2">
    <source>
        <dbReference type="ARBA" id="ARBA00022803"/>
    </source>
</evidence>
<name>A0A660S6K3_UNCT6</name>
<dbReference type="PANTHER" id="PTHR44943:SF8">
    <property type="entry name" value="TPR REPEAT-CONTAINING PROTEIN MJ0263"/>
    <property type="match status" value="1"/>
</dbReference>
<dbReference type="InterPro" id="IPR051685">
    <property type="entry name" value="Ycf3/AcsC/BcsC/TPR_MFPF"/>
</dbReference>
<dbReference type="Gene3D" id="1.25.40.10">
    <property type="entry name" value="Tetratricopeptide repeat domain"/>
    <property type="match status" value="1"/>
</dbReference>
<dbReference type="Proteomes" id="UP000282321">
    <property type="component" value="Unassembled WGS sequence"/>
</dbReference>
<dbReference type="PROSITE" id="PS50293">
    <property type="entry name" value="TPR_REGION"/>
    <property type="match status" value="1"/>
</dbReference>
<dbReference type="SMART" id="SM00028">
    <property type="entry name" value="TPR"/>
    <property type="match status" value="2"/>
</dbReference>
<dbReference type="SUPFAM" id="SSF48452">
    <property type="entry name" value="TPR-like"/>
    <property type="match status" value="1"/>
</dbReference>
<feature type="repeat" description="TPR" evidence="3">
    <location>
        <begin position="39"/>
        <end position="72"/>
    </location>
</feature>
<dbReference type="PROSITE" id="PS50005">
    <property type="entry name" value="TPR"/>
    <property type="match status" value="2"/>
</dbReference>
<dbReference type="Pfam" id="PF14559">
    <property type="entry name" value="TPR_19"/>
    <property type="match status" value="1"/>
</dbReference>
<accession>A0A660S6K3</accession>
<dbReference type="InterPro" id="IPR011990">
    <property type="entry name" value="TPR-like_helical_dom_sf"/>
</dbReference>
<keyword evidence="1" id="KW-0677">Repeat</keyword>
<dbReference type="EMBL" id="QNBC01000083">
    <property type="protein sequence ID" value="RKX65571.1"/>
    <property type="molecule type" value="Genomic_DNA"/>
</dbReference>